<feature type="transmembrane region" description="Helical" evidence="1">
    <location>
        <begin position="6"/>
        <end position="28"/>
    </location>
</feature>
<reference evidence="2 3" key="1">
    <citation type="submission" date="2017-09" db="EMBL/GenBank/DDBJ databases">
        <title>Depth-based differentiation of microbial function through sediment-hosted aquifers and enrichment of novel symbionts in the deep terrestrial subsurface.</title>
        <authorList>
            <person name="Probst A.J."/>
            <person name="Ladd B."/>
            <person name="Jarett J.K."/>
            <person name="Geller-Mcgrath D.E."/>
            <person name="Sieber C.M."/>
            <person name="Emerson J.B."/>
            <person name="Anantharaman K."/>
            <person name="Thomas B.C."/>
            <person name="Malmstrom R."/>
            <person name="Stieglmeier M."/>
            <person name="Klingl A."/>
            <person name="Woyke T."/>
            <person name="Ryan C.M."/>
            <person name="Banfield J.F."/>
        </authorList>
    </citation>
    <scope>NUCLEOTIDE SEQUENCE [LARGE SCALE GENOMIC DNA]</scope>
    <source>
        <strain evidence="2">CG22_combo_CG10-13_8_21_14_all_35_9</strain>
    </source>
</reference>
<dbReference type="Proteomes" id="UP000231021">
    <property type="component" value="Unassembled WGS sequence"/>
</dbReference>
<evidence type="ECO:0000256" key="1">
    <source>
        <dbReference type="SAM" id="Phobius"/>
    </source>
</evidence>
<gene>
    <name evidence="2" type="ORF">COW98_02365</name>
</gene>
<comment type="caution">
    <text evidence="2">The sequence shown here is derived from an EMBL/GenBank/DDBJ whole genome shotgun (WGS) entry which is preliminary data.</text>
</comment>
<keyword evidence="1" id="KW-1133">Transmembrane helix</keyword>
<organism evidence="2 3">
    <name type="scientific">Candidatus Roizmanbacteria bacterium CG22_combo_CG10-13_8_21_14_all_35_9</name>
    <dbReference type="NCBI Taxonomy" id="1974861"/>
    <lineage>
        <taxon>Bacteria</taxon>
        <taxon>Candidatus Roizmaniibacteriota</taxon>
    </lineage>
</organism>
<accession>A0A2H0BYP6</accession>
<keyword evidence="1" id="KW-0472">Membrane</keyword>
<name>A0A2H0BYP6_9BACT</name>
<protein>
    <submittedName>
        <fullName evidence="2">Uncharacterized protein</fullName>
    </submittedName>
</protein>
<dbReference type="AlphaFoldDB" id="A0A2H0BYP6"/>
<sequence length="143" mass="16265">MNTPNLKLYIAISAGLLLIFIILVVFPFGKRVTNHQQPVTNYPTPTTVEISNQSAIEPTIPSSDFTGVAEEELPQSVIDASLQKQDLRSRVPFNTGLFSIDFDYGEDKFTVTLAEPKEDNRNQFEEWRKNNYPTLNINEFILK</sequence>
<evidence type="ECO:0000313" key="2">
    <source>
        <dbReference type="EMBL" id="PIP62741.1"/>
    </source>
</evidence>
<keyword evidence="1" id="KW-0812">Transmembrane</keyword>
<evidence type="ECO:0000313" key="3">
    <source>
        <dbReference type="Proteomes" id="UP000231021"/>
    </source>
</evidence>
<proteinExistence type="predicted"/>
<dbReference type="EMBL" id="PCTB01000047">
    <property type="protein sequence ID" value="PIP62741.1"/>
    <property type="molecule type" value="Genomic_DNA"/>
</dbReference>